<dbReference type="OrthoDB" id="2564984at2759"/>
<dbReference type="Proteomes" id="UP000054166">
    <property type="component" value="Unassembled WGS sequence"/>
</dbReference>
<dbReference type="STRING" id="765440.A0A0C3FFD2"/>
<dbReference type="InParanoid" id="A0A0C3FFD2"/>
<feature type="region of interest" description="Disordered" evidence="1">
    <location>
        <begin position="1"/>
        <end position="63"/>
    </location>
</feature>
<organism evidence="3 4">
    <name type="scientific">Piloderma croceum (strain F 1598)</name>
    <dbReference type="NCBI Taxonomy" id="765440"/>
    <lineage>
        <taxon>Eukaryota</taxon>
        <taxon>Fungi</taxon>
        <taxon>Dikarya</taxon>
        <taxon>Basidiomycota</taxon>
        <taxon>Agaricomycotina</taxon>
        <taxon>Agaricomycetes</taxon>
        <taxon>Agaricomycetidae</taxon>
        <taxon>Atheliales</taxon>
        <taxon>Atheliaceae</taxon>
        <taxon>Piloderma</taxon>
    </lineage>
</organism>
<keyword evidence="2" id="KW-0472">Membrane</keyword>
<reference evidence="4" key="2">
    <citation type="submission" date="2015-01" db="EMBL/GenBank/DDBJ databases">
        <title>Evolutionary Origins and Diversification of the Mycorrhizal Mutualists.</title>
        <authorList>
            <consortium name="DOE Joint Genome Institute"/>
            <consortium name="Mycorrhizal Genomics Consortium"/>
            <person name="Kohler A."/>
            <person name="Kuo A."/>
            <person name="Nagy L.G."/>
            <person name="Floudas D."/>
            <person name="Copeland A."/>
            <person name="Barry K.W."/>
            <person name="Cichocki N."/>
            <person name="Veneault-Fourrey C."/>
            <person name="LaButti K."/>
            <person name="Lindquist E.A."/>
            <person name="Lipzen A."/>
            <person name="Lundell T."/>
            <person name="Morin E."/>
            <person name="Murat C."/>
            <person name="Riley R."/>
            <person name="Ohm R."/>
            <person name="Sun H."/>
            <person name="Tunlid A."/>
            <person name="Henrissat B."/>
            <person name="Grigoriev I.V."/>
            <person name="Hibbett D.S."/>
            <person name="Martin F."/>
        </authorList>
    </citation>
    <scope>NUCLEOTIDE SEQUENCE [LARGE SCALE GENOMIC DNA]</scope>
    <source>
        <strain evidence="4">F 1598</strain>
    </source>
</reference>
<protein>
    <submittedName>
        <fullName evidence="3">Uncharacterized protein</fullName>
    </submittedName>
</protein>
<name>A0A0C3FFD2_PILCF</name>
<feature type="compositionally biased region" description="Basic and acidic residues" evidence="1">
    <location>
        <begin position="1"/>
        <end position="10"/>
    </location>
</feature>
<accession>A0A0C3FFD2</accession>
<keyword evidence="2" id="KW-0812">Transmembrane</keyword>
<feature type="transmembrane region" description="Helical" evidence="2">
    <location>
        <begin position="100"/>
        <end position="121"/>
    </location>
</feature>
<gene>
    <name evidence="3" type="ORF">PILCRDRAFT_819399</name>
</gene>
<evidence type="ECO:0000256" key="2">
    <source>
        <dbReference type="SAM" id="Phobius"/>
    </source>
</evidence>
<evidence type="ECO:0000313" key="4">
    <source>
        <dbReference type="Proteomes" id="UP000054166"/>
    </source>
</evidence>
<sequence length="139" mass="15275">MIVDSDHNKNMETPQDNPPSYDLATNQDAGPSYGAPKSSGLFSRKDKAHQAAQSQPPSMSAPTIYNYVHPITQEHIASPLPPNHPEMICLQQGHVPQTRYGLLGVLAAVFWFPLGIGLCLLDRHVKCQRCGYIIDKGII</sequence>
<reference evidence="3 4" key="1">
    <citation type="submission" date="2014-04" db="EMBL/GenBank/DDBJ databases">
        <authorList>
            <consortium name="DOE Joint Genome Institute"/>
            <person name="Kuo A."/>
            <person name="Tarkka M."/>
            <person name="Buscot F."/>
            <person name="Kohler A."/>
            <person name="Nagy L.G."/>
            <person name="Floudas D."/>
            <person name="Copeland A."/>
            <person name="Barry K.W."/>
            <person name="Cichocki N."/>
            <person name="Veneault-Fourrey C."/>
            <person name="LaButti K."/>
            <person name="Lindquist E.A."/>
            <person name="Lipzen A."/>
            <person name="Lundell T."/>
            <person name="Morin E."/>
            <person name="Murat C."/>
            <person name="Sun H."/>
            <person name="Tunlid A."/>
            <person name="Henrissat B."/>
            <person name="Grigoriev I.V."/>
            <person name="Hibbett D.S."/>
            <person name="Martin F."/>
            <person name="Nordberg H.P."/>
            <person name="Cantor M.N."/>
            <person name="Hua S.X."/>
        </authorList>
    </citation>
    <scope>NUCLEOTIDE SEQUENCE [LARGE SCALE GENOMIC DNA]</scope>
    <source>
        <strain evidence="3 4">F 1598</strain>
    </source>
</reference>
<keyword evidence="4" id="KW-1185">Reference proteome</keyword>
<evidence type="ECO:0000313" key="3">
    <source>
        <dbReference type="EMBL" id="KIM83185.1"/>
    </source>
</evidence>
<keyword evidence="2" id="KW-1133">Transmembrane helix</keyword>
<feature type="compositionally biased region" description="Polar residues" evidence="1">
    <location>
        <begin position="51"/>
        <end position="63"/>
    </location>
</feature>
<dbReference type="EMBL" id="KN832991">
    <property type="protein sequence ID" value="KIM83185.1"/>
    <property type="molecule type" value="Genomic_DNA"/>
</dbReference>
<evidence type="ECO:0000256" key="1">
    <source>
        <dbReference type="SAM" id="MobiDB-lite"/>
    </source>
</evidence>
<dbReference type="HOGENOM" id="CLU_121057_0_0_1"/>
<proteinExistence type="predicted"/>
<dbReference type="AlphaFoldDB" id="A0A0C3FFD2"/>